<proteinExistence type="predicted"/>
<dbReference type="Proteomes" id="UP000887561">
    <property type="component" value="Unplaced"/>
</dbReference>
<evidence type="ECO:0000313" key="3">
    <source>
        <dbReference type="WBParaSite" id="scaffold24736_cov255.g20303"/>
    </source>
</evidence>
<protein>
    <submittedName>
        <fullName evidence="2 3">Uncharacterized protein</fullName>
    </submittedName>
</protein>
<reference evidence="2 3" key="1">
    <citation type="submission" date="2022-11" db="UniProtKB">
        <authorList>
            <consortium name="WormBaseParasite"/>
        </authorList>
    </citation>
    <scope>IDENTIFICATION</scope>
</reference>
<dbReference type="WBParaSite" id="scaffold16612_cov354.g18322">
    <property type="protein sequence ID" value="scaffold16612_cov354.g18322"/>
    <property type="gene ID" value="scaffold16612_cov354.g18322"/>
</dbReference>
<dbReference type="AlphaFoldDB" id="A0A915M3Y2"/>
<keyword evidence="1" id="KW-1185">Reference proteome</keyword>
<name>A0A915M3Y2_MELJA</name>
<evidence type="ECO:0000313" key="2">
    <source>
        <dbReference type="WBParaSite" id="scaffold16612_cov354.g18322"/>
    </source>
</evidence>
<sequence>DINSNNFNGIKFISDSCATTTSNGTIQPKELELGMFPILTIEGTN</sequence>
<accession>A0A915M3Y2</accession>
<evidence type="ECO:0000313" key="1">
    <source>
        <dbReference type="Proteomes" id="UP000887561"/>
    </source>
</evidence>
<organism evidence="1 3">
    <name type="scientific">Meloidogyne javanica</name>
    <name type="common">Root-knot nematode worm</name>
    <dbReference type="NCBI Taxonomy" id="6303"/>
    <lineage>
        <taxon>Eukaryota</taxon>
        <taxon>Metazoa</taxon>
        <taxon>Ecdysozoa</taxon>
        <taxon>Nematoda</taxon>
        <taxon>Chromadorea</taxon>
        <taxon>Rhabditida</taxon>
        <taxon>Tylenchina</taxon>
        <taxon>Tylenchomorpha</taxon>
        <taxon>Tylenchoidea</taxon>
        <taxon>Meloidogynidae</taxon>
        <taxon>Meloidogyninae</taxon>
        <taxon>Meloidogyne</taxon>
        <taxon>Meloidogyne incognita group</taxon>
    </lineage>
</organism>
<dbReference type="WBParaSite" id="scaffold24736_cov255.g20303">
    <property type="protein sequence ID" value="scaffold24736_cov255.g20303"/>
    <property type="gene ID" value="scaffold24736_cov255.g20303"/>
</dbReference>